<proteinExistence type="inferred from homology"/>
<gene>
    <name evidence="3" type="ORF">ACFQ5M_03065</name>
</gene>
<dbReference type="RefSeq" id="WP_125714961.1">
    <property type="nucleotide sequence ID" value="NZ_JBHTOP010000004.1"/>
</dbReference>
<name>A0ABW4J528_9LACO</name>
<dbReference type="PANTHER" id="PTHR34068:SF2">
    <property type="entry name" value="UPF0145 PROTEIN SCO3412"/>
    <property type="match status" value="1"/>
</dbReference>
<comment type="caution">
    <text evidence="3">The sequence shown here is derived from an EMBL/GenBank/DDBJ whole genome shotgun (WGS) entry which is preliminary data.</text>
</comment>
<dbReference type="SUPFAM" id="SSF117782">
    <property type="entry name" value="YbjQ-like"/>
    <property type="match status" value="1"/>
</dbReference>
<organism evidence="3 4">
    <name type="scientific">Agrilactobacillus yilanensis</name>
    <dbReference type="NCBI Taxonomy" id="2485997"/>
    <lineage>
        <taxon>Bacteria</taxon>
        <taxon>Bacillati</taxon>
        <taxon>Bacillota</taxon>
        <taxon>Bacilli</taxon>
        <taxon>Lactobacillales</taxon>
        <taxon>Lactobacillaceae</taxon>
        <taxon>Agrilactobacillus</taxon>
    </lineage>
</organism>
<dbReference type="HAMAP" id="MF_00338">
    <property type="entry name" value="UPF0145"/>
    <property type="match status" value="1"/>
</dbReference>
<evidence type="ECO:0000256" key="2">
    <source>
        <dbReference type="HAMAP-Rule" id="MF_00338"/>
    </source>
</evidence>
<evidence type="ECO:0000313" key="4">
    <source>
        <dbReference type="Proteomes" id="UP001597267"/>
    </source>
</evidence>
<dbReference type="InterPro" id="IPR035439">
    <property type="entry name" value="UPF0145_dom_sf"/>
</dbReference>
<evidence type="ECO:0000256" key="1">
    <source>
        <dbReference type="ARBA" id="ARBA00010751"/>
    </source>
</evidence>
<dbReference type="InterPro" id="IPR002765">
    <property type="entry name" value="UPF0145_YbjQ-like"/>
</dbReference>
<dbReference type="EMBL" id="JBHTOP010000004">
    <property type="protein sequence ID" value="MFD1671074.1"/>
    <property type="molecule type" value="Genomic_DNA"/>
</dbReference>
<comment type="similarity">
    <text evidence="1 2">Belongs to the UPF0145 family.</text>
</comment>
<keyword evidence="4" id="KW-1185">Reference proteome</keyword>
<accession>A0ABW4J528</accession>
<dbReference type="PANTHER" id="PTHR34068">
    <property type="entry name" value="UPF0145 PROTEIN YBJQ"/>
    <property type="match status" value="1"/>
</dbReference>
<sequence>MAESYETILITTTETIPGQTYTVIGEVFGLTTQSKNVFSNIGAGLKNIVGGEIKAYTSMLHESRDEAVDRLRQAAYEKGADAVVMMRFDSGSIGTDMQSVVAYGTAVKYDDRA</sequence>
<protein>
    <recommendedName>
        <fullName evidence="2">UPF0145 protein ACFQ5M_03065</fullName>
    </recommendedName>
</protein>
<dbReference type="Gene3D" id="3.30.110.70">
    <property type="entry name" value="Hypothetical protein apc22750. Chain B"/>
    <property type="match status" value="1"/>
</dbReference>
<reference evidence="4" key="1">
    <citation type="journal article" date="2019" name="Int. J. Syst. Evol. Microbiol.">
        <title>The Global Catalogue of Microorganisms (GCM) 10K type strain sequencing project: providing services to taxonomists for standard genome sequencing and annotation.</title>
        <authorList>
            <consortium name="The Broad Institute Genomics Platform"/>
            <consortium name="The Broad Institute Genome Sequencing Center for Infectious Disease"/>
            <person name="Wu L."/>
            <person name="Ma J."/>
        </authorList>
    </citation>
    <scope>NUCLEOTIDE SEQUENCE [LARGE SCALE GENOMIC DNA]</scope>
    <source>
        <strain evidence="4">CCM 8896</strain>
    </source>
</reference>
<dbReference type="Proteomes" id="UP001597267">
    <property type="component" value="Unassembled WGS sequence"/>
</dbReference>
<dbReference type="Pfam" id="PF01906">
    <property type="entry name" value="YbjQ_1"/>
    <property type="match status" value="1"/>
</dbReference>
<evidence type="ECO:0000313" key="3">
    <source>
        <dbReference type="EMBL" id="MFD1671074.1"/>
    </source>
</evidence>